<proteinExistence type="predicted"/>
<gene>
    <name evidence="1" type="ORF">SARC_17366</name>
</gene>
<organism evidence="1 2">
    <name type="scientific">Sphaeroforma arctica JP610</name>
    <dbReference type="NCBI Taxonomy" id="667725"/>
    <lineage>
        <taxon>Eukaryota</taxon>
        <taxon>Ichthyosporea</taxon>
        <taxon>Ichthyophonida</taxon>
        <taxon>Sphaeroforma</taxon>
    </lineage>
</organism>
<reference evidence="1 2" key="1">
    <citation type="submission" date="2011-02" db="EMBL/GenBank/DDBJ databases">
        <title>The Genome Sequence of Sphaeroforma arctica JP610.</title>
        <authorList>
            <consortium name="The Broad Institute Genome Sequencing Platform"/>
            <person name="Russ C."/>
            <person name="Cuomo C."/>
            <person name="Young S.K."/>
            <person name="Zeng Q."/>
            <person name="Gargeya S."/>
            <person name="Alvarado L."/>
            <person name="Berlin A."/>
            <person name="Chapman S.B."/>
            <person name="Chen Z."/>
            <person name="Freedman E."/>
            <person name="Gellesch M."/>
            <person name="Goldberg J."/>
            <person name="Griggs A."/>
            <person name="Gujja S."/>
            <person name="Heilman E."/>
            <person name="Heiman D."/>
            <person name="Howarth C."/>
            <person name="Mehta T."/>
            <person name="Neiman D."/>
            <person name="Pearson M."/>
            <person name="Roberts A."/>
            <person name="Saif S."/>
            <person name="Shea T."/>
            <person name="Shenoy N."/>
            <person name="Sisk P."/>
            <person name="Stolte C."/>
            <person name="Sykes S."/>
            <person name="White J."/>
            <person name="Yandava C."/>
            <person name="Burger G."/>
            <person name="Gray M.W."/>
            <person name="Holland P.W.H."/>
            <person name="King N."/>
            <person name="Lang F.B.F."/>
            <person name="Roger A.J."/>
            <person name="Ruiz-Trillo I."/>
            <person name="Haas B."/>
            <person name="Nusbaum C."/>
            <person name="Birren B."/>
        </authorList>
    </citation>
    <scope>NUCLEOTIDE SEQUENCE [LARGE SCALE GENOMIC DNA]</scope>
    <source>
        <strain evidence="1 2">JP610</strain>
    </source>
</reference>
<evidence type="ECO:0000313" key="1">
    <source>
        <dbReference type="EMBL" id="KNC70111.1"/>
    </source>
</evidence>
<protein>
    <submittedName>
        <fullName evidence="1">Uncharacterized protein</fullName>
    </submittedName>
</protein>
<dbReference type="EMBL" id="KQ252115">
    <property type="protein sequence ID" value="KNC70111.1"/>
    <property type="molecule type" value="Genomic_DNA"/>
</dbReference>
<dbReference type="AlphaFoldDB" id="A0A0L0F0E7"/>
<dbReference type="GeneID" id="25917870"/>
<name>A0A0L0F0E7_9EUKA</name>
<accession>A0A0L0F0E7</accession>
<keyword evidence="2" id="KW-1185">Reference proteome</keyword>
<dbReference type="Proteomes" id="UP000054560">
    <property type="component" value="Unassembled WGS sequence"/>
</dbReference>
<dbReference type="RefSeq" id="XP_014144013.1">
    <property type="nucleotide sequence ID" value="XM_014288538.1"/>
</dbReference>
<sequence length="69" mass="7594">MDGLHAISKQLSVVADNQGVVYADAQGHLMTSPVVELPLPVYDSITWVFEACLRKNGHAKGRNLAYRQL</sequence>
<feature type="non-terminal residue" evidence="1">
    <location>
        <position position="69"/>
    </location>
</feature>
<evidence type="ECO:0000313" key="2">
    <source>
        <dbReference type="Proteomes" id="UP000054560"/>
    </source>
</evidence>